<reference evidence="1 2" key="1">
    <citation type="journal article" date="2016" name="Sci. Rep.">
        <title>Metabolic traits of an uncultured archaeal lineage -MSBL1- from brine pools of the Red Sea.</title>
        <authorList>
            <person name="Mwirichia R."/>
            <person name="Alam I."/>
            <person name="Rashid M."/>
            <person name="Vinu M."/>
            <person name="Ba-Alawi W."/>
            <person name="Anthony Kamau A."/>
            <person name="Kamanda Ngugi D."/>
            <person name="Goker M."/>
            <person name="Klenk H.P."/>
            <person name="Bajic V."/>
            <person name="Stingl U."/>
        </authorList>
    </citation>
    <scope>NUCLEOTIDE SEQUENCE [LARGE SCALE GENOMIC DNA]</scope>
    <source>
        <strain evidence="1">SCGC-AAA259O05</strain>
    </source>
</reference>
<evidence type="ECO:0000313" key="2">
    <source>
        <dbReference type="Proteomes" id="UP000070344"/>
    </source>
</evidence>
<dbReference type="EMBL" id="LHXV01000036">
    <property type="protein sequence ID" value="KXB00937.1"/>
    <property type="molecule type" value="Genomic_DNA"/>
</dbReference>
<dbReference type="Proteomes" id="UP000070344">
    <property type="component" value="Unassembled WGS sequence"/>
</dbReference>
<protein>
    <recommendedName>
        <fullName evidence="3">DUF4162 domain-containing protein</fullName>
    </recommendedName>
</protein>
<gene>
    <name evidence="1" type="ORF">AKJ41_03390</name>
</gene>
<accession>A0A133V3B0</accession>
<name>A0A133V3B0_9EURY</name>
<organism evidence="1 2">
    <name type="scientific">candidate division MSBL1 archaeon SCGC-AAA259O05</name>
    <dbReference type="NCBI Taxonomy" id="1698271"/>
    <lineage>
        <taxon>Archaea</taxon>
        <taxon>Methanobacteriati</taxon>
        <taxon>Methanobacteriota</taxon>
        <taxon>candidate division MSBL1</taxon>
    </lineage>
</organism>
<keyword evidence="2" id="KW-1185">Reference proteome</keyword>
<proteinExistence type="predicted"/>
<sequence length="65" mass="6978">MRSSGGELVKDVTQFDGGLELVTADRQRALLEVPQVLSESGIDVNGLEAIETSLEDAFIELTEKG</sequence>
<evidence type="ECO:0000313" key="1">
    <source>
        <dbReference type="EMBL" id="KXB00937.1"/>
    </source>
</evidence>
<evidence type="ECO:0008006" key="3">
    <source>
        <dbReference type="Google" id="ProtNLM"/>
    </source>
</evidence>
<comment type="caution">
    <text evidence="1">The sequence shown here is derived from an EMBL/GenBank/DDBJ whole genome shotgun (WGS) entry which is preliminary data.</text>
</comment>
<dbReference type="AlphaFoldDB" id="A0A133V3B0"/>